<keyword evidence="2" id="KW-1185">Reference proteome</keyword>
<dbReference type="Pfam" id="PF22098">
    <property type="entry name" value="DUF6942"/>
    <property type="match status" value="1"/>
</dbReference>
<protein>
    <submittedName>
        <fullName evidence="1">Uncharacterized protein</fullName>
    </submittedName>
</protein>
<accession>K6YGN3</accession>
<name>K6YGN3_9ALTE</name>
<reference evidence="2" key="1">
    <citation type="journal article" date="2014" name="Environ. Microbiol.">
        <title>Comparative genomics of the marine bacterial genus Glaciecola reveals the high degree of genomic diversity and genomic characteristic for cold adaptation.</title>
        <authorList>
            <person name="Qin Q.L."/>
            <person name="Xie B.B."/>
            <person name="Yu Y."/>
            <person name="Shu Y.L."/>
            <person name="Rong J.C."/>
            <person name="Zhang Y.J."/>
            <person name="Zhao D.L."/>
            <person name="Chen X.L."/>
            <person name="Zhang X.Y."/>
            <person name="Chen B."/>
            <person name="Zhou B.C."/>
            <person name="Zhang Y.Z."/>
        </authorList>
    </citation>
    <scope>NUCLEOTIDE SEQUENCE [LARGE SCALE GENOMIC DNA]</scope>
    <source>
        <strain evidence="2">LMG 21857</strain>
    </source>
</reference>
<dbReference type="Proteomes" id="UP000006322">
    <property type="component" value="Unassembled WGS sequence"/>
</dbReference>
<gene>
    <name evidence="1" type="ORF">GPLA_0968</name>
</gene>
<sequence>MLSSVTLDTGLGATDGRIKVYIANRPPYRDFLTSKALTALCAGDIEQINRHGGNGWRKVFNVYAKLIFAWRSVDPRLHTQLPGGACTSWQAYRDQFLLQESSQTSLLFSPPALEQQVTTDNHVYHIIMGRTYAKSLLADLASDQNDSLNLIWHDNEFASDDAKRVVVCPYFDYRQLSNAKIMRLIELLQTY</sequence>
<evidence type="ECO:0000313" key="1">
    <source>
        <dbReference type="EMBL" id="GAC31884.1"/>
    </source>
</evidence>
<dbReference type="RefSeq" id="WP_007103688.1">
    <property type="nucleotide sequence ID" value="NZ_BAER01000024.1"/>
</dbReference>
<evidence type="ECO:0000313" key="2">
    <source>
        <dbReference type="Proteomes" id="UP000006322"/>
    </source>
</evidence>
<comment type="caution">
    <text evidence="1">The sequence shown here is derived from an EMBL/GenBank/DDBJ whole genome shotgun (WGS) entry which is preliminary data.</text>
</comment>
<proteinExistence type="predicted"/>
<dbReference type="EMBL" id="BAER01000024">
    <property type="protein sequence ID" value="GAC31884.1"/>
    <property type="molecule type" value="Genomic_DNA"/>
</dbReference>
<dbReference type="STRING" id="1129793.GPLA_0968"/>
<organism evidence="1 2">
    <name type="scientific">Paraglaciecola polaris LMG 21857</name>
    <dbReference type="NCBI Taxonomy" id="1129793"/>
    <lineage>
        <taxon>Bacteria</taxon>
        <taxon>Pseudomonadati</taxon>
        <taxon>Pseudomonadota</taxon>
        <taxon>Gammaproteobacteria</taxon>
        <taxon>Alteromonadales</taxon>
        <taxon>Alteromonadaceae</taxon>
        <taxon>Paraglaciecola</taxon>
    </lineage>
</organism>
<dbReference type="AlphaFoldDB" id="K6YGN3"/>
<dbReference type="OrthoDB" id="6077837at2"/>
<dbReference type="InterPro" id="IPR054222">
    <property type="entry name" value="DUF6942"/>
</dbReference>